<comment type="caution">
    <text evidence="1">The sequence shown here is derived from an EMBL/GenBank/DDBJ whole genome shotgun (WGS) entry which is preliminary data.</text>
</comment>
<accession>A0A5J4U9R2</accession>
<reference evidence="1 2" key="1">
    <citation type="submission" date="2019-03" db="EMBL/GenBank/DDBJ databases">
        <title>Single cell metagenomics reveals metabolic interactions within the superorganism composed of flagellate Streblomastix strix and complex community of Bacteroidetes bacteria on its surface.</title>
        <authorList>
            <person name="Treitli S.C."/>
            <person name="Kolisko M."/>
            <person name="Husnik F."/>
            <person name="Keeling P."/>
            <person name="Hampl V."/>
        </authorList>
    </citation>
    <scope>NUCLEOTIDE SEQUENCE [LARGE SCALE GENOMIC DNA]</scope>
    <source>
        <strain evidence="1">ST1C</strain>
    </source>
</reference>
<evidence type="ECO:0000313" key="2">
    <source>
        <dbReference type="Proteomes" id="UP000324800"/>
    </source>
</evidence>
<sequence length="197" mass="21228">MFSTKAVFDGSHLLLIINGPPQSIQQNILYVLDASVPTNAITQSPCFGLASWGQLLNIQPFGNTPVVAYDAVNVILSPQTINVGSEPLEAKKLYRSNYELKSNFVIAFGTGGSNTSVWSPIGTGCVNSPTGLGYRSLIYAQSSGKSDKPTASNNLSSIYTPPCYIENTKPLGTFVFGIWHTLIFRLPPTVISLFAYT</sequence>
<proteinExistence type="predicted"/>
<dbReference type="EMBL" id="SNRW01019156">
    <property type="protein sequence ID" value="KAA6366642.1"/>
    <property type="molecule type" value="Genomic_DNA"/>
</dbReference>
<evidence type="ECO:0000313" key="1">
    <source>
        <dbReference type="EMBL" id="KAA6366642.1"/>
    </source>
</evidence>
<dbReference type="Proteomes" id="UP000324800">
    <property type="component" value="Unassembled WGS sequence"/>
</dbReference>
<gene>
    <name evidence="1" type="ORF">EZS28_037832</name>
</gene>
<name>A0A5J4U9R2_9EUKA</name>
<dbReference type="AlphaFoldDB" id="A0A5J4U9R2"/>
<protein>
    <submittedName>
        <fullName evidence="1">Uncharacterized protein</fullName>
    </submittedName>
</protein>
<organism evidence="1 2">
    <name type="scientific">Streblomastix strix</name>
    <dbReference type="NCBI Taxonomy" id="222440"/>
    <lineage>
        <taxon>Eukaryota</taxon>
        <taxon>Metamonada</taxon>
        <taxon>Preaxostyla</taxon>
        <taxon>Oxymonadida</taxon>
        <taxon>Streblomastigidae</taxon>
        <taxon>Streblomastix</taxon>
    </lineage>
</organism>